<organism evidence="1 2">
    <name type="scientific">Nemania bipapillata</name>
    <dbReference type="NCBI Taxonomy" id="110536"/>
    <lineage>
        <taxon>Eukaryota</taxon>
        <taxon>Fungi</taxon>
        <taxon>Dikarya</taxon>
        <taxon>Ascomycota</taxon>
        <taxon>Pezizomycotina</taxon>
        <taxon>Sordariomycetes</taxon>
        <taxon>Xylariomycetidae</taxon>
        <taxon>Xylariales</taxon>
        <taxon>Xylariaceae</taxon>
        <taxon>Nemania</taxon>
    </lineage>
</organism>
<dbReference type="Proteomes" id="UP001153334">
    <property type="component" value="Unassembled WGS sequence"/>
</dbReference>
<proteinExistence type="predicted"/>
<dbReference type="EMBL" id="JAPESX010001653">
    <property type="protein sequence ID" value="KAJ8112462.1"/>
    <property type="molecule type" value="Genomic_DNA"/>
</dbReference>
<comment type="caution">
    <text evidence="1">The sequence shown here is derived from an EMBL/GenBank/DDBJ whole genome shotgun (WGS) entry which is preliminary data.</text>
</comment>
<reference evidence="1" key="1">
    <citation type="submission" date="2022-11" db="EMBL/GenBank/DDBJ databases">
        <title>Genome Sequence of Nemania bipapillata.</title>
        <authorList>
            <person name="Buettner E."/>
        </authorList>
    </citation>
    <scope>NUCLEOTIDE SEQUENCE</scope>
    <source>
        <strain evidence="1">CP14</strain>
    </source>
</reference>
<keyword evidence="2" id="KW-1185">Reference proteome</keyword>
<evidence type="ECO:0000313" key="1">
    <source>
        <dbReference type="EMBL" id="KAJ8112462.1"/>
    </source>
</evidence>
<protein>
    <submittedName>
        <fullName evidence="1">Uncharacterized protein</fullName>
    </submittedName>
</protein>
<accession>A0ACC2IBI9</accession>
<name>A0ACC2IBI9_9PEZI</name>
<evidence type="ECO:0000313" key="2">
    <source>
        <dbReference type="Proteomes" id="UP001153334"/>
    </source>
</evidence>
<sequence length="1038" mass="115906">MGGEAAMADDINAWVDRVKVLHVFGPAECITWFIKAFSEPSPKTISFGRLTNAHGWVVDPHNPERLLPVGAVGELLIEGPALFVEYLNDTSRTAASFIQPPSWRQIIGAPSTNRIYKSGDLVRYLPNGEMMYVGRKDAMVKLRGQRIDLNEIEHLLRVSLGGIADVAVDLIIPSGKNSDQTLVAFVCLRDKSAATDAVAAMVPSLQQELRDHLPEFMVPRMYYPIEEFPYNASRKLDRKALRAFGSSLTVTELLRHSSTTSTEMGIESSLALSPTEIWLQKLWGKVLNTKSESIKSDDNFFALGGSSLAVLQLIASARDQGYLITYTDMFKIPSLRGIAAKVVKMKHEDIPVIEPFALIASASREEVVHDAIAQCRITNADIEDIFPLTPQQEGLWALSLASNGSYVAQFSIQLQRGVDLDRFRVAWDNAVMFTSFMRTRIIQSATGAYQVVLRRADQWRKSSSMEDYIRKDRLEPLDFGEEPTRYAFVSQDDIAGDEVPPRLIMIWTSHHALYDGHTIPLFLNTIARAYRGEILEPEIPFTRFIRYLMETDKEVVKHYWMSRYCGRRSVNFPKIPHPTYRPVPTGVYTRTISFTKPEKSCITDANVIRAALALTISQITGASDVNYLETLDGRSTPVPGVESIIGPTFNTIPRNTSIDSTDTIGSFLQRMQDTSAELMAYAQYGLQKIRLLSEECAVACEFQSILVIEPTYCVEYNDVFEFDESGGGIHLFNSDCIMWKCNMHEKGVDLIVCYDGQVIDDKQMRAAVNAFEENIYVLCGKNQSLAISEVESVLPTLSHSVPKTVMNGITSLQTPNGHSNLVNGKLNDMSTRLKKAWLDILDLGVDHFNITDDFFSKGGNSIRAMELVAAARRSGVSISVAKIFRNPVFKDLAGVASPINKTASTLFSSSPINVTQSTEVITMQAAVQCSTNLADIEEILPATPLQAEFMISSQMRPGAWVAQAQYTAPEGISTKQFQGMWEHLYRSFRILRSRIIRTRTNETFQVVVKTPMKWASTDNISEFLKADREATMISYNEA</sequence>
<gene>
    <name evidence="1" type="ORF">ONZ43_g5391</name>
</gene>